<dbReference type="Proteomes" id="UP000265520">
    <property type="component" value="Unassembled WGS sequence"/>
</dbReference>
<dbReference type="EMBL" id="LXQA010221846">
    <property type="protein sequence ID" value="MCI35273.1"/>
    <property type="molecule type" value="Genomic_DNA"/>
</dbReference>
<proteinExistence type="predicted"/>
<name>A0A392RF79_9FABA</name>
<dbReference type="AlphaFoldDB" id="A0A392RF79"/>
<accession>A0A392RF79</accession>
<protein>
    <submittedName>
        <fullName evidence="1">Uncharacterized protein</fullName>
    </submittedName>
</protein>
<comment type="caution">
    <text evidence="1">The sequence shown here is derived from an EMBL/GenBank/DDBJ whole genome shotgun (WGS) entry which is preliminary data.</text>
</comment>
<evidence type="ECO:0000313" key="2">
    <source>
        <dbReference type="Proteomes" id="UP000265520"/>
    </source>
</evidence>
<sequence>RSSRLINYSSHAALLVLFGHWFVRGLALHRWTPFLFAIISFSLLTQQVALEHAVLLCNSYGLLVCGCCGLKEITDCSEAQEAPCVK</sequence>
<keyword evidence="2" id="KW-1185">Reference proteome</keyword>
<reference evidence="1 2" key="1">
    <citation type="journal article" date="2018" name="Front. Plant Sci.">
        <title>Red Clover (Trifolium pratense) and Zigzag Clover (T. medium) - A Picture of Genomic Similarities and Differences.</title>
        <authorList>
            <person name="Dluhosova J."/>
            <person name="Istvanek J."/>
            <person name="Nedelnik J."/>
            <person name="Repkova J."/>
        </authorList>
    </citation>
    <scope>NUCLEOTIDE SEQUENCE [LARGE SCALE GENOMIC DNA]</scope>
    <source>
        <strain evidence="2">cv. 10/8</strain>
        <tissue evidence="1">Leaf</tissue>
    </source>
</reference>
<organism evidence="1 2">
    <name type="scientific">Trifolium medium</name>
    <dbReference type="NCBI Taxonomy" id="97028"/>
    <lineage>
        <taxon>Eukaryota</taxon>
        <taxon>Viridiplantae</taxon>
        <taxon>Streptophyta</taxon>
        <taxon>Embryophyta</taxon>
        <taxon>Tracheophyta</taxon>
        <taxon>Spermatophyta</taxon>
        <taxon>Magnoliopsida</taxon>
        <taxon>eudicotyledons</taxon>
        <taxon>Gunneridae</taxon>
        <taxon>Pentapetalae</taxon>
        <taxon>rosids</taxon>
        <taxon>fabids</taxon>
        <taxon>Fabales</taxon>
        <taxon>Fabaceae</taxon>
        <taxon>Papilionoideae</taxon>
        <taxon>50 kb inversion clade</taxon>
        <taxon>NPAAA clade</taxon>
        <taxon>Hologalegina</taxon>
        <taxon>IRL clade</taxon>
        <taxon>Trifolieae</taxon>
        <taxon>Trifolium</taxon>
    </lineage>
</organism>
<evidence type="ECO:0000313" key="1">
    <source>
        <dbReference type="EMBL" id="MCI35273.1"/>
    </source>
</evidence>
<feature type="non-terminal residue" evidence="1">
    <location>
        <position position="1"/>
    </location>
</feature>